<feature type="region of interest" description="Disordered" evidence="1">
    <location>
        <begin position="1"/>
        <end position="56"/>
    </location>
</feature>
<evidence type="ECO:0000313" key="3">
    <source>
        <dbReference type="Proteomes" id="UP001189429"/>
    </source>
</evidence>
<feature type="compositionally biased region" description="Polar residues" evidence="1">
    <location>
        <begin position="14"/>
        <end position="25"/>
    </location>
</feature>
<dbReference type="EMBL" id="CAUYUJ010011112">
    <property type="protein sequence ID" value="CAK0830988.1"/>
    <property type="molecule type" value="Genomic_DNA"/>
</dbReference>
<protein>
    <recommendedName>
        <fullName evidence="4">Protein arginine methyltransferase NDUFAF7</fullName>
    </recommendedName>
</protein>
<dbReference type="Proteomes" id="UP001189429">
    <property type="component" value="Unassembled WGS sequence"/>
</dbReference>
<proteinExistence type="predicted"/>
<evidence type="ECO:0008006" key="4">
    <source>
        <dbReference type="Google" id="ProtNLM"/>
    </source>
</evidence>
<organism evidence="2 3">
    <name type="scientific">Prorocentrum cordatum</name>
    <dbReference type="NCBI Taxonomy" id="2364126"/>
    <lineage>
        <taxon>Eukaryota</taxon>
        <taxon>Sar</taxon>
        <taxon>Alveolata</taxon>
        <taxon>Dinophyceae</taxon>
        <taxon>Prorocentrales</taxon>
        <taxon>Prorocentraceae</taxon>
        <taxon>Prorocentrum</taxon>
    </lineage>
</organism>
<reference evidence="2" key="1">
    <citation type="submission" date="2023-10" db="EMBL/GenBank/DDBJ databases">
        <authorList>
            <person name="Chen Y."/>
            <person name="Shah S."/>
            <person name="Dougan E. K."/>
            <person name="Thang M."/>
            <person name="Chan C."/>
        </authorList>
    </citation>
    <scope>NUCLEOTIDE SEQUENCE [LARGE SCALE GENOMIC DNA]</scope>
</reference>
<name>A0ABN9SFX2_9DINO</name>
<comment type="caution">
    <text evidence="2">The sequence shown here is derived from an EMBL/GenBank/DDBJ whole genome shotgun (WGS) entry which is preliminary data.</text>
</comment>
<sequence length="252" mass="27178">MAWRAGAAKGGIPRSQTMDVASSAAQIPAKQPRGGQRKVSGNSRGSDDNAPGAGHGETVLMQKLSLSAAQMVRMMPGSMWDFFLTEGGLEPIEAAAAGGANYAEEVKTEGSKVVGPPHLHIGVEFFPGMAKAQTLEGEATRIIQELGQLIVMVPMEVRGHPSLFQGGESLPRARPTQPTRWNIHIVFNPLNSTPWTKNWEGDSNHIRQGNTEELVTLGQLSVQDLRVATRRVSKLMKAEQMHGAFPPTALER</sequence>
<gene>
    <name evidence="2" type="ORF">PCOR1329_LOCUS29452</name>
</gene>
<evidence type="ECO:0000313" key="2">
    <source>
        <dbReference type="EMBL" id="CAK0830988.1"/>
    </source>
</evidence>
<evidence type="ECO:0000256" key="1">
    <source>
        <dbReference type="SAM" id="MobiDB-lite"/>
    </source>
</evidence>
<accession>A0ABN9SFX2</accession>
<keyword evidence="3" id="KW-1185">Reference proteome</keyword>